<accession>A0A3A5HBL3</accession>
<evidence type="ECO:0008006" key="4">
    <source>
        <dbReference type="Google" id="ProtNLM"/>
    </source>
</evidence>
<evidence type="ECO:0000313" key="3">
    <source>
        <dbReference type="Proteomes" id="UP000276542"/>
    </source>
</evidence>
<gene>
    <name evidence="2" type="ORF">D4739_11715</name>
</gene>
<protein>
    <recommendedName>
        <fullName evidence="4">DUF2892 domain-containing protein</fullName>
    </recommendedName>
</protein>
<dbReference type="Proteomes" id="UP000276542">
    <property type="component" value="Unassembled WGS sequence"/>
</dbReference>
<reference evidence="3" key="1">
    <citation type="submission" date="2018-09" db="EMBL/GenBank/DDBJ databases">
        <authorList>
            <person name="Zhu H."/>
        </authorList>
    </citation>
    <scope>NUCLEOTIDE SEQUENCE [LARGE SCALE GENOMIC DNA]</scope>
    <source>
        <strain evidence="3">K1W22B-1</strain>
    </source>
</reference>
<proteinExistence type="predicted"/>
<dbReference type="RefSeq" id="WP_120060786.1">
    <property type="nucleotide sequence ID" value="NZ_QYRP01000002.1"/>
</dbReference>
<keyword evidence="3" id="KW-1185">Reference proteome</keyword>
<organism evidence="2 3">
    <name type="scientific">Nocardioides cavernaquae</name>
    <dbReference type="NCBI Taxonomy" id="2321396"/>
    <lineage>
        <taxon>Bacteria</taxon>
        <taxon>Bacillati</taxon>
        <taxon>Actinomycetota</taxon>
        <taxon>Actinomycetes</taxon>
        <taxon>Propionibacteriales</taxon>
        <taxon>Nocardioidaceae</taxon>
        <taxon>Nocardioides</taxon>
    </lineage>
</organism>
<dbReference type="AlphaFoldDB" id="A0A3A5HBL3"/>
<comment type="caution">
    <text evidence="2">The sequence shown here is derived from an EMBL/GenBank/DDBJ whole genome shotgun (WGS) entry which is preliminary data.</text>
</comment>
<keyword evidence="1" id="KW-0812">Transmembrane</keyword>
<feature type="transmembrane region" description="Helical" evidence="1">
    <location>
        <begin position="48"/>
        <end position="72"/>
    </location>
</feature>
<dbReference type="OrthoDB" id="3788016at2"/>
<evidence type="ECO:0000313" key="2">
    <source>
        <dbReference type="EMBL" id="RJS46815.1"/>
    </source>
</evidence>
<feature type="transmembrane region" description="Helical" evidence="1">
    <location>
        <begin position="25"/>
        <end position="42"/>
    </location>
</feature>
<keyword evidence="1" id="KW-1133">Transmembrane helix</keyword>
<sequence length="86" mass="9163">MTMSAAARFNQTGFSRFINSPAGRVFRLGAFVAFLAAGILLRHSPVGIALMVWSIVPLTAGSFNLCYISGLLGGPFSSRKIRALQS</sequence>
<name>A0A3A5HBL3_9ACTN</name>
<keyword evidence="1" id="KW-0472">Membrane</keyword>
<dbReference type="EMBL" id="QYRP01000002">
    <property type="protein sequence ID" value="RJS46815.1"/>
    <property type="molecule type" value="Genomic_DNA"/>
</dbReference>
<evidence type="ECO:0000256" key="1">
    <source>
        <dbReference type="SAM" id="Phobius"/>
    </source>
</evidence>